<dbReference type="InterPro" id="IPR013103">
    <property type="entry name" value="RVT_2"/>
</dbReference>
<evidence type="ECO:0000259" key="2">
    <source>
        <dbReference type="PROSITE" id="PS50994"/>
    </source>
</evidence>
<dbReference type="CDD" id="cd09272">
    <property type="entry name" value="RNase_HI_RT_Ty1"/>
    <property type="match status" value="1"/>
</dbReference>
<accession>A0ABQ5HY85</accession>
<dbReference type="Pfam" id="PF13976">
    <property type="entry name" value="gag_pre-integrs"/>
    <property type="match status" value="1"/>
</dbReference>
<reference evidence="3" key="2">
    <citation type="submission" date="2022-01" db="EMBL/GenBank/DDBJ databases">
        <authorList>
            <person name="Yamashiro T."/>
            <person name="Shiraishi A."/>
            <person name="Satake H."/>
            <person name="Nakayama K."/>
        </authorList>
    </citation>
    <scope>NUCLEOTIDE SEQUENCE</scope>
</reference>
<dbReference type="InterPro" id="IPR001584">
    <property type="entry name" value="Integrase_cat-core"/>
</dbReference>
<proteinExistence type="predicted"/>
<dbReference type="InterPro" id="IPR043502">
    <property type="entry name" value="DNA/RNA_pol_sf"/>
</dbReference>
<evidence type="ECO:0000256" key="1">
    <source>
        <dbReference type="SAM" id="MobiDB-lite"/>
    </source>
</evidence>
<evidence type="ECO:0000313" key="3">
    <source>
        <dbReference type="EMBL" id="GJT92137.1"/>
    </source>
</evidence>
<dbReference type="Pfam" id="PF07727">
    <property type="entry name" value="RVT_2"/>
    <property type="match status" value="1"/>
</dbReference>
<dbReference type="SUPFAM" id="SSF53098">
    <property type="entry name" value="Ribonuclease H-like"/>
    <property type="match status" value="1"/>
</dbReference>
<feature type="compositionally biased region" description="Low complexity" evidence="1">
    <location>
        <begin position="526"/>
        <end position="540"/>
    </location>
</feature>
<keyword evidence="4" id="KW-1185">Reference proteome</keyword>
<dbReference type="PROSITE" id="PS50994">
    <property type="entry name" value="INTEGRASE"/>
    <property type="match status" value="1"/>
</dbReference>
<dbReference type="Pfam" id="PF25597">
    <property type="entry name" value="SH3_retrovirus"/>
    <property type="match status" value="1"/>
</dbReference>
<feature type="compositionally biased region" description="Polar residues" evidence="1">
    <location>
        <begin position="553"/>
        <end position="565"/>
    </location>
</feature>
<comment type="caution">
    <text evidence="3">The sequence shown here is derived from an EMBL/GenBank/DDBJ whole genome shotgun (WGS) entry which is preliminary data.</text>
</comment>
<organism evidence="3 4">
    <name type="scientific">Tanacetum coccineum</name>
    <dbReference type="NCBI Taxonomy" id="301880"/>
    <lineage>
        <taxon>Eukaryota</taxon>
        <taxon>Viridiplantae</taxon>
        <taxon>Streptophyta</taxon>
        <taxon>Embryophyta</taxon>
        <taxon>Tracheophyta</taxon>
        <taxon>Spermatophyta</taxon>
        <taxon>Magnoliopsida</taxon>
        <taxon>eudicotyledons</taxon>
        <taxon>Gunneridae</taxon>
        <taxon>Pentapetalae</taxon>
        <taxon>asterids</taxon>
        <taxon>campanulids</taxon>
        <taxon>Asterales</taxon>
        <taxon>Asteraceae</taxon>
        <taxon>Asteroideae</taxon>
        <taxon>Anthemideae</taxon>
        <taxon>Anthemidinae</taxon>
        <taxon>Tanacetum</taxon>
    </lineage>
</organism>
<protein>
    <submittedName>
        <fullName evidence="3">Retrovirus-related pol polyprotein from transposon TNT 1-94</fullName>
    </submittedName>
</protein>
<name>A0ABQ5HY85_9ASTR</name>
<dbReference type="InterPro" id="IPR012337">
    <property type="entry name" value="RNaseH-like_sf"/>
</dbReference>
<dbReference type="PANTHER" id="PTHR11439:SF509">
    <property type="entry name" value="RNA-DIRECTED DNA POLYMERASE"/>
    <property type="match status" value="1"/>
</dbReference>
<feature type="domain" description="Integrase catalytic" evidence="2">
    <location>
        <begin position="244"/>
        <end position="313"/>
    </location>
</feature>
<sequence length="1133" mass="128475">MTGDRLRLMNFVKKFIGTVRLGNDHFGAIMGYGDYVIGDSVISRVYYVEGLGHNLFSIGQFCDSDLEVAFRKHSCYVRDTDGVDLIKGSRGSNLYTISVEDMMKSSPICLLSKASKNKSWLWHRRLNHLNFSTINDLARRDLVRGLPRLKFEKDHLCSACKLGKSKKNTHKPKPENTNLEVLNTLRMDLCGPMWVQTINGKKYILVIVDDYYRFTWVKFLRSKDETPVVVIKFLKQIQVGLNKTTVPRTPQQNGVVKRQNRTLVEAAQTMLIFSKSSMFLWAEAVATACYTLNRSLIHTRHNKTPYEMVHNKKPDLTFFHVFGALCYLTNDSEDLGKLQPTADIGIFVGYAPSRKGYRIYNKRTRCIMETIHVQFDELTEQMAPVQLSSGPVPTFSTSGQISSGLASLFNDKMTSVHISSSLALQRHMASADNTSGPVPQSKERCTLQCALSLEEEKSSWLVPNPAPAIPYVPPTNKELELLFQPMFDEYFTPPGDRQVPTINAVQVPVNLTGPSVSISCDQDAPSGSHLTSSSDHQSSSVHHDSNSEASSSGVITTTEPNQSTQPHEHLRKWTDSHPIDNIIGNPSRPVSTRKQLATDALWCFYNSVLSKVEPKNFNSAVTEDCWFQAMQDEIHEFDRLDVWELVPPPDCAMIIALKWIYKVKLNEYGDVLKNKARLVAKGYHQEEGLDFEESFAPVARLEAIRIFLANAASKNMTVYQMDVKTAFLNGELKEEVYVSQPEGFVDPDRPHHVYRLKKALYGLKQAPRAWYDTLSKFLLAQGFSKGVVDPTLFIRKTGKHTLHVQIYVDDIIFASTDPKDCDRFSNEMSSKFQMSMMGQISFFLGLQISQNPRGIFINQSKYANEILKKFDLHKSDPVDTPMVERTKLDEDLSGIPVDQTQYRSMIGSLMYLTASRPDLVFAVCMCARYQSKPTKKHLEAVKRVFRYLQGTINMGLWYPKDTAMALTAYADADHAGCQDTRRSTSGSAQFLGDKLVSWSSKKQTSTSISSTEAEYIAMSGCCAQILWMRSQLSDYGFAYNHIPLYCDNKSAIALCCNNVQHSRSKHIDIRHHFIREQVEKGVVELYFVRTEYQLADIFTKALPRERFEFILPRLGMKSMKPETLKRLQDDKDE</sequence>
<reference evidence="3" key="1">
    <citation type="journal article" date="2022" name="Int. J. Mol. Sci.">
        <title>Draft Genome of Tanacetum Coccineum: Genomic Comparison of Closely Related Tanacetum-Family Plants.</title>
        <authorList>
            <person name="Yamashiro T."/>
            <person name="Shiraishi A."/>
            <person name="Nakayama K."/>
            <person name="Satake H."/>
        </authorList>
    </citation>
    <scope>NUCLEOTIDE SEQUENCE</scope>
</reference>
<dbReference type="InterPro" id="IPR036397">
    <property type="entry name" value="RNaseH_sf"/>
</dbReference>
<dbReference type="Proteomes" id="UP001151760">
    <property type="component" value="Unassembled WGS sequence"/>
</dbReference>
<dbReference type="SUPFAM" id="SSF56672">
    <property type="entry name" value="DNA/RNA polymerases"/>
    <property type="match status" value="1"/>
</dbReference>
<dbReference type="EMBL" id="BQNB010020081">
    <property type="protein sequence ID" value="GJT92137.1"/>
    <property type="molecule type" value="Genomic_DNA"/>
</dbReference>
<dbReference type="InterPro" id="IPR057670">
    <property type="entry name" value="SH3_retrovirus"/>
</dbReference>
<dbReference type="PANTHER" id="PTHR11439">
    <property type="entry name" value="GAG-POL-RELATED RETROTRANSPOSON"/>
    <property type="match status" value="1"/>
</dbReference>
<dbReference type="InterPro" id="IPR025724">
    <property type="entry name" value="GAG-pre-integrase_dom"/>
</dbReference>
<feature type="region of interest" description="Disordered" evidence="1">
    <location>
        <begin position="516"/>
        <end position="590"/>
    </location>
</feature>
<evidence type="ECO:0000313" key="4">
    <source>
        <dbReference type="Proteomes" id="UP001151760"/>
    </source>
</evidence>
<gene>
    <name evidence="3" type="ORF">Tco_1080982</name>
</gene>
<feature type="compositionally biased region" description="Basic and acidic residues" evidence="1">
    <location>
        <begin position="566"/>
        <end position="578"/>
    </location>
</feature>
<dbReference type="Gene3D" id="3.30.420.10">
    <property type="entry name" value="Ribonuclease H-like superfamily/Ribonuclease H"/>
    <property type="match status" value="2"/>
</dbReference>